<gene>
    <name evidence="2" type="ORF">ES711_02835</name>
</gene>
<dbReference type="AlphaFoldDB" id="A0A5C7AWD1"/>
<reference evidence="2 3" key="1">
    <citation type="submission" date="2019-08" db="EMBL/GenBank/DDBJ databases">
        <title>Genome sequence of Gelidibacter salicanalis IC162T.</title>
        <authorList>
            <person name="Bowman J.P."/>
        </authorList>
    </citation>
    <scope>NUCLEOTIDE SEQUENCE [LARGE SCALE GENOMIC DNA]</scope>
    <source>
        <strain evidence="2 3">IC162</strain>
    </source>
</reference>
<comment type="caution">
    <text evidence="2">The sequence shown here is derived from an EMBL/GenBank/DDBJ whole genome shotgun (WGS) entry which is preliminary data.</text>
</comment>
<feature type="transmembrane region" description="Helical" evidence="1">
    <location>
        <begin position="47"/>
        <end position="66"/>
    </location>
</feature>
<dbReference type="Proteomes" id="UP000321734">
    <property type="component" value="Unassembled WGS sequence"/>
</dbReference>
<keyword evidence="1" id="KW-1133">Transmembrane helix</keyword>
<proteinExistence type="predicted"/>
<evidence type="ECO:0000313" key="2">
    <source>
        <dbReference type="EMBL" id="TXE10855.1"/>
    </source>
</evidence>
<dbReference type="EMBL" id="VORX01000001">
    <property type="protein sequence ID" value="TXE10855.1"/>
    <property type="molecule type" value="Genomic_DNA"/>
</dbReference>
<accession>A0A5C7AWD1</accession>
<evidence type="ECO:0000256" key="1">
    <source>
        <dbReference type="SAM" id="Phobius"/>
    </source>
</evidence>
<feature type="transmembrane region" description="Helical" evidence="1">
    <location>
        <begin position="21"/>
        <end position="41"/>
    </location>
</feature>
<sequence>MDRFSTEIVKTKTYSKTFRTVFSIYYALAGFYSFFLIGHYLNLILKYASIVILLYGVYYLIAQSFLKPKSIGILEIANDAIHVKLGDITKIIPVNQLEAIVLKYSSFGSWSAHSIYGNKNFLQIIDKDDHTYDLEILLKNRSSKNIFKRLMNVDELSEKFHWSKMKQSNSEF</sequence>
<evidence type="ECO:0000313" key="3">
    <source>
        <dbReference type="Proteomes" id="UP000321734"/>
    </source>
</evidence>
<protein>
    <submittedName>
        <fullName evidence="2">Uncharacterized protein</fullName>
    </submittedName>
</protein>
<keyword evidence="1" id="KW-0812">Transmembrane</keyword>
<organism evidence="2 3">
    <name type="scientific">Gelidibacter salicanalis</name>
    <dbReference type="NCBI Taxonomy" id="291193"/>
    <lineage>
        <taxon>Bacteria</taxon>
        <taxon>Pseudomonadati</taxon>
        <taxon>Bacteroidota</taxon>
        <taxon>Flavobacteriia</taxon>
        <taxon>Flavobacteriales</taxon>
        <taxon>Flavobacteriaceae</taxon>
        <taxon>Gelidibacter</taxon>
    </lineage>
</organism>
<keyword evidence="3" id="KW-1185">Reference proteome</keyword>
<keyword evidence="1" id="KW-0472">Membrane</keyword>
<name>A0A5C7AWD1_9FLAO</name>